<keyword evidence="8" id="KW-1185">Reference proteome</keyword>
<evidence type="ECO:0000256" key="1">
    <source>
        <dbReference type="ARBA" id="ARBA00004141"/>
    </source>
</evidence>
<dbReference type="PANTHER" id="PTHR37422">
    <property type="entry name" value="TEICHURONIC ACID BIOSYNTHESIS PROTEIN TUAE"/>
    <property type="match status" value="1"/>
</dbReference>
<feature type="domain" description="O-antigen ligase-related" evidence="6">
    <location>
        <begin position="231"/>
        <end position="373"/>
    </location>
</feature>
<keyword evidence="4 5" id="KW-0472">Membrane</keyword>
<accession>A0A2W1N390</accession>
<dbReference type="Pfam" id="PF04932">
    <property type="entry name" value="Wzy_C"/>
    <property type="match status" value="1"/>
</dbReference>
<keyword evidence="2 5" id="KW-0812">Transmembrane</keyword>
<reference evidence="7 8" key="1">
    <citation type="submission" date="2018-06" db="EMBL/GenBank/DDBJ databases">
        <title>The draft genome sequence of Crocinitomix sp. SM1701.</title>
        <authorList>
            <person name="Zhang X."/>
        </authorList>
    </citation>
    <scope>NUCLEOTIDE SEQUENCE [LARGE SCALE GENOMIC DNA]</scope>
    <source>
        <strain evidence="7 8">SM1701</strain>
    </source>
</reference>
<feature type="transmembrane region" description="Helical" evidence="5">
    <location>
        <begin position="411"/>
        <end position="429"/>
    </location>
</feature>
<dbReference type="InterPro" id="IPR007016">
    <property type="entry name" value="O-antigen_ligase-rel_domated"/>
</dbReference>
<protein>
    <recommendedName>
        <fullName evidence="6">O-antigen ligase-related domain-containing protein</fullName>
    </recommendedName>
</protein>
<feature type="transmembrane region" description="Helical" evidence="5">
    <location>
        <begin position="81"/>
        <end position="97"/>
    </location>
</feature>
<comment type="caution">
    <text evidence="7">The sequence shown here is derived from an EMBL/GenBank/DDBJ whole genome shotgun (WGS) entry which is preliminary data.</text>
</comment>
<feature type="transmembrane region" description="Helical" evidence="5">
    <location>
        <begin position="12"/>
        <end position="40"/>
    </location>
</feature>
<comment type="subcellular location">
    <subcellularLocation>
        <location evidence="1">Membrane</location>
        <topology evidence="1">Multi-pass membrane protein</topology>
    </subcellularLocation>
</comment>
<evidence type="ECO:0000313" key="8">
    <source>
        <dbReference type="Proteomes" id="UP000249248"/>
    </source>
</evidence>
<dbReference type="OrthoDB" id="1111552at2"/>
<dbReference type="AlphaFoldDB" id="A0A2W1N390"/>
<evidence type="ECO:0000256" key="4">
    <source>
        <dbReference type="ARBA" id="ARBA00023136"/>
    </source>
</evidence>
<dbReference type="RefSeq" id="WP_111062182.1">
    <property type="nucleotide sequence ID" value="NZ_JBHUCU010000002.1"/>
</dbReference>
<feature type="transmembrane region" description="Helical" evidence="5">
    <location>
        <begin position="266"/>
        <end position="292"/>
    </location>
</feature>
<gene>
    <name evidence="7" type="ORF">DNU06_05275</name>
</gene>
<evidence type="ECO:0000313" key="7">
    <source>
        <dbReference type="EMBL" id="PZE18030.1"/>
    </source>
</evidence>
<evidence type="ECO:0000256" key="2">
    <source>
        <dbReference type="ARBA" id="ARBA00022692"/>
    </source>
</evidence>
<feature type="transmembrane region" description="Helical" evidence="5">
    <location>
        <begin position="229"/>
        <end position="254"/>
    </location>
</feature>
<dbReference type="EMBL" id="QKSB01000002">
    <property type="protein sequence ID" value="PZE18030.1"/>
    <property type="molecule type" value="Genomic_DNA"/>
</dbReference>
<feature type="transmembrane region" description="Helical" evidence="5">
    <location>
        <begin position="104"/>
        <end position="123"/>
    </location>
</feature>
<dbReference type="PANTHER" id="PTHR37422:SF13">
    <property type="entry name" value="LIPOPOLYSACCHARIDE BIOSYNTHESIS PROTEIN PA4999-RELATED"/>
    <property type="match status" value="1"/>
</dbReference>
<name>A0A2W1N390_9FLAO</name>
<feature type="transmembrane region" description="Helical" evidence="5">
    <location>
        <begin position="360"/>
        <end position="381"/>
    </location>
</feature>
<evidence type="ECO:0000259" key="6">
    <source>
        <dbReference type="Pfam" id="PF04932"/>
    </source>
</evidence>
<evidence type="ECO:0000256" key="3">
    <source>
        <dbReference type="ARBA" id="ARBA00022989"/>
    </source>
</evidence>
<feature type="transmembrane region" description="Helical" evidence="5">
    <location>
        <begin position="199"/>
        <end position="217"/>
    </location>
</feature>
<keyword evidence="3 5" id="KW-1133">Transmembrane helix</keyword>
<feature type="transmembrane region" description="Helical" evidence="5">
    <location>
        <begin position="158"/>
        <end position="179"/>
    </location>
</feature>
<dbReference type="Proteomes" id="UP000249248">
    <property type="component" value="Unassembled WGS sequence"/>
</dbReference>
<feature type="transmembrane region" description="Helical" evidence="5">
    <location>
        <begin position="388"/>
        <end position="405"/>
    </location>
</feature>
<dbReference type="InterPro" id="IPR051533">
    <property type="entry name" value="WaaL-like"/>
</dbReference>
<dbReference type="GO" id="GO:0016020">
    <property type="term" value="C:membrane"/>
    <property type="evidence" value="ECO:0007669"/>
    <property type="project" value="UniProtKB-SubCell"/>
</dbReference>
<evidence type="ECO:0000256" key="5">
    <source>
        <dbReference type="SAM" id="Phobius"/>
    </source>
</evidence>
<sequence length="444" mass="51316">MIASFKYYNQFIILMVIIYVVGVLATPIVYVLLPIVFILLGRNNMKFELLILTILILILSDYVPLRTATYDSLKFAKDLKIIAPVTLFIVLLVYRSTFKFDTKFIIPFVPFLLFAFVSLVNSIDFTIGFQKTISFIITYLSIPIYIKTLHEESGERFWKGLITFLIGMVIIGIFLGLFIPEIGVLLGDRFKGVLGNPNGLGVFIYLIFVLYTVLKEYGLIKLSKQENNLIYIVLLISLFWCESRNAIMSISLFYATFRLVKVNFVFAILFVVFFLIFESYVFDLLVSVIEFIGLESYFRVHTIEEGSGRKIAWIFAWSQIQEHFFIGGGFGYDESVMRANYYWLERQGHNGGVHNSYLSMWFDTGIIGLFLYFFGLLYNLFSNMKGRYIVLAFIISFLFNINYESWLVGSLNPFTTILLIILSVFIFQLSSPEEKIENSEIEYA</sequence>
<feature type="transmembrane region" description="Helical" evidence="5">
    <location>
        <begin position="47"/>
        <end position="65"/>
    </location>
</feature>
<organism evidence="7 8">
    <name type="scientific">Putridiphycobacter roseus</name>
    <dbReference type="NCBI Taxonomy" id="2219161"/>
    <lineage>
        <taxon>Bacteria</taxon>
        <taxon>Pseudomonadati</taxon>
        <taxon>Bacteroidota</taxon>
        <taxon>Flavobacteriia</taxon>
        <taxon>Flavobacteriales</taxon>
        <taxon>Crocinitomicaceae</taxon>
        <taxon>Putridiphycobacter</taxon>
    </lineage>
</organism>
<proteinExistence type="predicted"/>